<feature type="compositionally biased region" description="Low complexity" evidence="5">
    <location>
        <begin position="87"/>
        <end position="100"/>
    </location>
</feature>
<dbReference type="Gene3D" id="2.30.38.10">
    <property type="entry name" value="Luciferase, Domain 3"/>
    <property type="match status" value="1"/>
</dbReference>
<dbReference type="Gene3D" id="1.10.1200.10">
    <property type="entry name" value="ACP-like"/>
    <property type="match status" value="1"/>
</dbReference>
<feature type="region of interest" description="Disordered" evidence="5">
    <location>
        <begin position="86"/>
        <end position="170"/>
    </location>
</feature>
<dbReference type="SUPFAM" id="SSF52777">
    <property type="entry name" value="CoA-dependent acyltransferases"/>
    <property type="match status" value="3"/>
</dbReference>
<feature type="compositionally biased region" description="Polar residues" evidence="5">
    <location>
        <begin position="10"/>
        <end position="19"/>
    </location>
</feature>
<dbReference type="InterPro" id="IPR006162">
    <property type="entry name" value="Ppantetheine_attach_site"/>
</dbReference>
<dbReference type="GO" id="GO:0016874">
    <property type="term" value="F:ligase activity"/>
    <property type="evidence" value="ECO:0007669"/>
    <property type="project" value="UniProtKB-KW"/>
</dbReference>
<name>A0A9P6J4D6_9FUNG</name>
<dbReference type="FunFam" id="1.10.1200.10:FF:000005">
    <property type="entry name" value="Nonribosomal peptide synthetase 1"/>
    <property type="match status" value="1"/>
</dbReference>
<dbReference type="GO" id="GO:0005737">
    <property type="term" value="C:cytoplasm"/>
    <property type="evidence" value="ECO:0007669"/>
    <property type="project" value="TreeGrafter"/>
</dbReference>
<reference evidence="7" key="1">
    <citation type="journal article" date="2020" name="Fungal Divers.">
        <title>Resolving the Mortierellaceae phylogeny through synthesis of multi-gene phylogenetics and phylogenomics.</title>
        <authorList>
            <person name="Vandepol N."/>
            <person name="Liber J."/>
            <person name="Desiro A."/>
            <person name="Na H."/>
            <person name="Kennedy M."/>
            <person name="Barry K."/>
            <person name="Grigoriev I.V."/>
            <person name="Miller A.N."/>
            <person name="O'Donnell K."/>
            <person name="Stajich J.E."/>
            <person name="Bonito G."/>
        </authorList>
    </citation>
    <scope>NUCLEOTIDE SEQUENCE</scope>
    <source>
        <strain evidence="7">MES-2147</strain>
    </source>
</reference>
<dbReference type="Pfam" id="PF00668">
    <property type="entry name" value="Condensation"/>
    <property type="match status" value="2"/>
</dbReference>
<dbReference type="InterPro" id="IPR010071">
    <property type="entry name" value="AA_adenyl_dom"/>
</dbReference>
<dbReference type="PANTHER" id="PTHR45527:SF1">
    <property type="entry name" value="FATTY ACID SYNTHASE"/>
    <property type="match status" value="1"/>
</dbReference>
<dbReference type="InterPro" id="IPR009081">
    <property type="entry name" value="PP-bd_ACP"/>
</dbReference>
<dbReference type="Gene3D" id="3.40.50.12780">
    <property type="entry name" value="N-terminal domain of ligase-like"/>
    <property type="match status" value="1"/>
</dbReference>
<dbReference type="InterPro" id="IPR045851">
    <property type="entry name" value="AMP-bd_C_sf"/>
</dbReference>
<evidence type="ECO:0000256" key="5">
    <source>
        <dbReference type="SAM" id="MobiDB-lite"/>
    </source>
</evidence>
<dbReference type="InterPro" id="IPR000873">
    <property type="entry name" value="AMP-dep_synth/lig_dom"/>
</dbReference>
<organism evidence="7 8">
    <name type="scientific">Modicella reniformis</name>
    <dbReference type="NCBI Taxonomy" id="1440133"/>
    <lineage>
        <taxon>Eukaryota</taxon>
        <taxon>Fungi</taxon>
        <taxon>Fungi incertae sedis</taxon>
        <taxon>Mucoromycota</taxon>
        <taxon>Mortierellomycotina</taxon>
        <taxon>Mortierellomycetes</taxon>
        <taxon>Mortierellales</taxon>
        <taxon>Mortierellaceae</taxon>
        <taxon>Modicella</taxon>
    </lineage>
</organism>
<sequence length="1661" mass="181242">MTEHDRNGQLAANTHLTTENHAKNVAGAIRVRGKSAKNKAKSQKQTQANPEPLSASSSQDVKEANAAISLISVLEALAAMSPKAKIASTATDTPTSQTTQKLASRSASSSPEPFDDDFILGTGGSGTTVGTPNDDDMLSAEEDEERWCDDGSDNSVTPPSGRAADALPSVKQSNEEIQVQVEYWGKTLADAPVLLDLPTDHPRPPQQSFAGSRLPIQFGTSLTEPLRKLAKEYKVDSSTIMLAAWSIFLSRLSGQEDIVIGINNTVSNQVGHEEHHDKTFPLRIDLSGNPSGTQLLERVRQATVTAEAYQGLSLAKIIEVATPTINKSFAPLFQAAFHWPKQKWQPSSLEATQAPSDPIRVHVDLELHLHGIGKEIVGELRFAKALFNVDSIKRYVGYLKAILSSFTKDAAGPVATIDILSSSEKSLLLDSWNETSATYPDHLCIHQLFEHQVGLTPQATALVYGDKELSYSNLDTKANQLAHLLIELGVRPDTPVAICVDRSPAMVISVLAVLKAGGAYVPLDPSYPVERLSGILDDAMPALLLADMTGRITLEGAGLTHLVIIDPNDQLSSPSTRPQVSGLTSRHLAYIIYTSGSTGKPKGVMVEHRGVTSLISSRPAYYGVSPSSRVLQFTSLSFDVSVSELFMALCSGASLYLLEDHFRLDQRELWGFLARHSITHVTATPSLLQNCTSLTPMTTPVTFITGGEVLSAALLRELKTLVPEGSVFSEYGPTEATIAATAFKCTLDSNGDVMPIGRPLSNKRIYILDQYRQPVPLGAVGEIYIGGVGVARGYLNKPGLTAQVFVDDPFSEDAKAQMYKTGDLARYLPDGNIFFIGRVDHQVKIRGFRIELGEIEARLADYPLVQAAVVVALGEGSNKRLVAYVVAEPDDQLINTLRSYLASSLPDHMVPAAFVRLDVLPLSPNGKVDRRALPAPGADAFASSAYEPPQGETETILAHIWTELLHLDRVSRSDNFFALGGHSLQVVGMLERLRRRGLTASVSAVYSSPVLSDLAQATGKHVEAVIPSNLITLQTTKLSPELLPLINLTQNDIDQIIDQTPDGLENIQDIYALSPLQDGILFHHLLATEGDPYLRSTQMAFESRDLLDRYLQAFQTVVNRHDILRTAFAWKSISTPAQVVWRQAPLHIREVWLDPASGPTLEQLNKRFHPSHYRIDLTQAPLSQFIIAQEINGRWLLLQLMHHLIGDHTAAEMMNQEIERILQGQEHTLSAPQPFRNLVALAHKGLDQDSHEQFFKEMLADIEEPAFPFGMSEVDHNGAEIVESHQILPQDLNDRLRLQAKQLGVGLASLCHVALAQVIARASGQDRVVFGTVVAGGTQADDQDNRVMGFAINTLPFRCDVESDSVRESVKKAHKRLAELLDHEHASLSVAQRCSGVASGTPLFSVLLNFLHSAISQKGNSKSSEMEFVSEEEQVHYKGIELIGGQERTNYPFTVTVEDFGTAIGLTALIIQPIDPVRVGGYIRQALESLVDALERTPDNLTCELDVLPQEERELLLRTWNPVAADFPRHQTIHGMLEDQVKRTPDAIAVVYDGQEITYSDLNTRANRLSHRLIELGVKPDTLVAICVERSPTMVIAASAVLKAGGAYVPLDPTYPRDRLVGILEDAKPAILLADTIGHDTLWGAGVQPGEQRGKVADGHM</sequence>
<dbReference type="InterPro" id="IPR042099">
    <property type="entry name" value="ANL_N_sf"/>
</dbReference>
<feature type="domain" description="Carrier" evidence="6">
    <location>
        <begin position="948"/>
        <end position="1022"/>
    </location>
</feature>
<evidence type="ECO:0000256" key="1">
    <source>
        <dbReference type="ARBA" id="ARBA00022450"/>
    </source>
</evidence>
<dbReference type="GO" id="GO:0043041">
    <property type="term" value="P:amino acid activation for nonribosomal peptide biosynthetic process"/>
    <property type="evidence" value="ECO:0007669"/>
    <property type="project" value="TreeGrafter"/>
</dbReference>
<dbReference type="Gene3D" id="3.30.559.30">
    <property type="entry name" value="Nonribosomal peptide synthetase, condensation domain"/>
    <property type="match status" value="2"/>
</dbReference>
<accession>A0A9P6J4D6</accession>
<dbReference type="PANTHER" id="PTHR45527">
    <property type="entry name" value="NONRIBOSOMAL PEPTIDE SYNTHETASE"/>
    <property type="match status" value="1"/>
</dbReference>
<dbReference type="CDD" id="cd05930">
    <property type="entry name" value="A_NRPS"/>
    <property type="match status" value="1"/>
</dbReference>
<comment type="similarity">
    <text evidence="4">Belongs to the NRP synthetase family.</text>
</comment>
<keyword evidence="8" id="KW-1185">Reference proteome</keyword>
<dbReference type="FunFam" id="2.30.38.10:FF:000001">
    <property type="entry name" value="Non-ribosomal peptide synthetase PvdI"/>
    <property type="match status" value="1"/>
</dbReference>
<dbReference type="PROSITE" id="PS50075">
    <property type="entry name" value="CARRIER"/>
    <property type="match status" value="1"/>
</dbReference>
<dbReference type="InterPro" id="IPR023213">
    <property type="entry name" value="CAT-like_dom_sf"/>
</dbReference>
<comment type="caution">
    <text evidence="7">The sequence shown here is derived from an EMBL/GenBank/DDBJ whole genome shotgun (WGS) entry which is preliminary data.</text>
</comment>
<dbReference type="Gene3D" id="3.40.50.980">
    <property type="match status" value="2"/>
</dbReference>
<dbReference type="FunFam" id="3.40.50.12780:FF:000012">
    <property type="entry name" value="Non-ribosomal peptide synthetase"/>
    <property type="match status" value="1"/>
</dbReference>
<dbReference type="Pfam" id="PF00501">
    <property type="entry name" value="AMP-binding"/>
    <property type="match status" value="2"/>
</dbReference>
<evidence type="ECO:0000259" key="6">
    <source>
        <dbReference type="PROSITE" id="PS50075"/>
    </source>
</evidence>
<dbReference type="Gene3D" id="3.30.559.10">
    <property type="entry name" value="Chloramphenicol acetyltransferase-like domain"/>
    <property type="match status" value="1"/>
</dbReference>
<dbReference type="PROSITE" id="PS00012">
    <property type="entry name" value="PHOSPHOPANTETHEINE"/>
    <property type="match status" value="1"/>
</dbReference>
<dbReference type="Pfam" id="PF13193">
    <property type="entry name" value="AMP-binding_C"/>
    <property type="match status" value="1"/>
</dbReference>
<dbReference type="EMBL" id="JAAAHW010006533">
    <property type="protein sequence ID" value="KAF9958985.1"/>
    <property type="molecule type" value="Genomic_DNA"/>
</dbReference>
<dbReference type="InterPro" id="IPR020845">
    <property type="entry name" value="AMP-binding_CS"/>
</dbReference>
<evidence type="ECO:0000256" key="2">
    <source>
        <dbReference type="ARBA" id="ARBA00022553"/>
    </source>
</evidence>
<feature type="region of interest" description="Disordered" evidence="5">
    <location>
        <begin position="1"/>
        <end position="61"/>
    </location>
</feature>
<evidence type="ECO:0000256" key="3">
    <source>
        <dbReference type="ARBA" id="ARBA00022598"/>
    </source>
</evidence>
<dbReference type="FunFam" id="3.30.300.30:FF:000010">
    <property type="entry name" value="Enterobactin synthetase component F"/>
    <property type="match status" value="1"/>
</dbReference>
<dbReference type="SUPFAM" id="SSF47336">
    <property type="entry name" value="ACP-like"/>
    <property type="match status" value="1"/>
</dbReference>
<evidence type="ECO:0000313" key="7">
    <source>
        <dbReference type="EMBL" id="KAF9958985.1"/>
    </source>
</evidence>
<keyword evidence="1" id="KW-0596">Phosphopantetheine</keyword>
<dbReference type="PROSITE" id="PS00455">
    <property type="entry name" value="AMP_BINDING"/>
    <property type="match status" value="1"/>
</dbReference>
<dbReference type="GO" id="GO:0044550">
    <property type="term" value="P:secondary metabolite biosynthetic process"/>
    <property type="evidence" value="ECO:0007669"/>
    <property type="project" value="TreeGrafter"/>
</dbReference>
<dbReference type="Proteomes" id="UP000749646">
    <property type="component" value="Unassembled WGS sequence"/>
</dbReference>
<gene>
    <name evidence="7" type="ORF">BGZ65_000977</name>
</gene>
<dbReference type="InterPro" id="IPR001242">
    <property type="entry name" value="Condensation_dom"/>
</dbReference>
<dbReference type="OrthoDB" id="329835at2759"/>
<dbReference type="InterPro" id="IPR036736">
    <property type="entry name" value="ACP-like_sf"/>
</dbReference>
<dbReference type="CDD" id="cd19544">
    <property type="entry name" value="E-C_NRPS"/>
    <property type="match status" value="1"/>
</dbReference>
<keyword evidence="3" id="KW-0436">Ligase</keyword>
<feature type="compositionally biased region" description="Acidic residues" evidence="5">
    <location>
        <begin position="133"/>
        <end position="152"/>
    </location>
</feature>
<dbReference type="InterPro" id="IPR025110">
    <property type="entry name" value="AMP-bd_C"/>
</dbReference>
<evidence type="ECO:0000313" key="8">
    <source>
        <dbReference type="Proteomes" id="UP000749646"/>
    </source>
</evidence>
<dbReference type="Pfam" id="PF00550">
    <property type="entry name" value="PP-binding"/>
    <property type="match status" value="1"/>
</dbReference>
<dbReference type="GO" id="GO:0031177">
    <property type="term" value="F:phosphopantetheine binding"/>
    <property type="evidence" value="ECO:0007669"/>
    <property type="project" value="TreeGrafter"/>
</dbReference>
<proteinExistence type="inferred from homology"/>
<dbReference type="FunFam" id="3.40.50.980:FF:000001">
    <property type="entry name" value="Non-ribosomal peptide synthetase"/>
    <property type="match status" value="1"/>
</dbReference>
<dbReference type="SUPFAM" id="SSF56801">
    <property type="entry name" value="Acetyl-CoA synthetase-like"/>
    <property type="match status" value="2"/>
</dbReference>
<feature type="compositionally biased region" description="Polar residues" evidence="5">
    <location>
        <begin position="101"/>
        <end position="111"/>
    </location>
</feature>
<keyword evidence="2" id="KW-0597">Phosphoprotein</keyword>
<dbReference type="Gene3D" id="3.30.300.30">
    <property type="match status" value="1"/>
</dbReference>
<protein>
    <recommendedName>
        <fullName evidence="6">Carrier domain-containing protein</fullName>
    </recommendedName>
</protein>
<feature type="compositionally biased region" description="Basic residues" evidence="5">
    <location>
        <begin position="31"/>
        <end position="42"/>
    </location>
</feature>
<dbReference type="NCBIfam" id="TIGR01733">
    <property type="entry name" value="AA-adenyl-dom"/>
    <property type="match status" value="1"/>
</dbReference>
<evidence type="ECO:0000256" key="4">
    <source>
        <dbReference type="ARBA" id="ARBA00029454"/>
    </source>
</evidence>